<dbReference type="GO" id="GO:0019478">
    <property type="term" value="P:D-amino acid catabolic process"/>
    <property type="evidence" value="ECO:0007669"/>
    <property type="project" value="TreeGrafter"/>
</dbReference>
<dbReference type="AlphaFoldDB" id="S3CQV9"/>
<gene>
    <name evidence="8" type="ORF">GLAREA_09933</name>
</gene>
<dbReference type="Proteomes" id="UP000016922">
    <property type="component" value="Unassembled WGS sequence"/>
</dbReference>
<feature type="binding site" evidence="6">
    <location>
        <position position="199"/>
    </location>
    <ligand>
        <name>FAD</name>
        <dbReference type="ChEBI" id="CHEBI:57692"/>
    </ligand>
</feature>
<feature type="binding site" evidence="6">
    <location>
        <position position="221"/>
    </location>
    <ligand>
        <name>FAD</name>
        <dbReference type="ChEBI" id="CHEBI:57692"/>
    </ligand>
</feature>
<evidence type="ECO:0000259" key="7">
    <source>
        <dbReference type="Pfam" id="PF01266"/>
    </source>
</evidence>
<dbReference type="RefSeq" id="XP_008084720.1">
    <property type="nucleotide sequence ID" value="XM_008086529.1"/>
</dbReference>
<protein>
    <submittedName>
        <fullName evidence="8">Nucleotide-binding protein</fullName>
    </submittedName>
</protein>
<comment type="similarity">
    <text evidence="2">Belongs to the DAMOX/DASOX family.</text>
</comment>
<reference evidence="8 9" key="1">
    <citation type="journal article" date="2013" name="BMC Genomics">
        <title>Genomics-driven discovery of the pneumocandin biosynthetic gene cluster in the fungus Glarea lozoyensis.</title>
        <authorList>
            <person name="Chen L."/>
            <person name="Yue Q."/>
            <person name="Zhang X."/>
            <person name="Xiang M."/>
            <person name="Wang C."/>
            <person name="Li S."/>
            <person name="Che Y."/>
            <person name="Ortiz-Lopez F.J."/>
            <person name="Bills G.F."/>
            <person name="Liu X."/>
            <person name="An Z."/>
        </authorList>
    </citation>
    <scope>NUCLEOTIDE SEQUENCE [LARGE SCALE GENOMIC DNA]</scope>
    <source>
        <strain evidence="9">ATCC 20868 / MF5171</strain>
    </source>
</reference>
<organism evidence="8 9">
    <name type="scientific">Glarea lozoyensis (strain ATCC 20868 / MF5171)</name>
    <dbReference type="NCBI Taxonomy" id="1116229"/>
    <lineage>
        <taxon>Eukaryota</taxon>
        <taxon>Fungi</taxon>
        <taxon>Dikarya</taxon>
        <taxon>Ascomycota</taxon>
        <taxon>Pezizomycotina</taxon>
        <taxon>Leotiomycetes</taxon>
        <taxon>Helotiales</taxon>
        <taxon>Helotiaceae</taxon>
        <taxon>Glarea</taxon>
    </lineage>
</organism>
<dbReference type="SUPFAM" id="SSF54373">
    <property type="entry name" value="FAD-linked reductases, C-terminal domain"/>
    <property type="match status" value="1"/>
</dbReference>
<dbReference type="Gene3D" id="3.40.50.720">
    <property type="entry name" value="NAD(P)-binding Rossmann-like Domain"/>
    <property type="match status" value="1"/>
</dbReference>
<evidence type="ECO:0000256" key="4">
    <source>
        <dbReference type="ARBA" id="ARBA00022827"/>
    </source>
</evidence>
<dbReference type="PANTHER" id="PTHR11530:SF16">
    <property type="entry name" value="D-AMINO ACID OXIDASE (AFU_ORTHOLOGUE AFUA_5G11290)"/>
    <property type="match status" value="1"/>
</dbReference>
<sequence length="393" mass="42404">MPPPPQNITILGAGITGLQTALTLATAPSPPSSITLIAQYLPGNTHPTYTSPWAGGHWRSHASSAPKDALARAWDARTYAVWRNLLAFGDGTPGTEKETVEEREKRIGLGVRTSFNYWGTHTPETVAQGEGLWWRDVVDGFEVLSEEELGKGVVFGVKYESVCINVPRYLEYMFERVKRCGVRVINTTFETGAGLRGVVDDVKVILKREGLESPDIIINATGLSARLFADEDEQANLTPIRGQTVLVKGEAKAARTITHFGLEDEVAYVIPRVGSGTTILGGCKQSGNSDEMVDGALSERILRRIRDWGMADELLRWEGGGFEVLSEQVGFRPGRRGGVRCEVEGGGRVGGVWVVHCYGHAGAGFQASVGCAEGVREIIRGVGGRGKGRGSKL</sequence>
<feature type="domain" description="FAD dependent oxidoreductase" evidence="7">
    <location>
        <begin position="8"/>
        <end position="375"/>
    </location>
</feature>
<keyword evidence="9" id="KW-1185">Reference proteome</keyword>
<dbReference type="GO" id="GO:0071949">
    <property type="term" value="F:FAD binding"/>
    <property type="evidence" value="ECO:0007669"/>
    <property type="project" value="InterPro"/>
</dbReference>
<dbReference type="KEGG" id="glz:GLAREA_09933"/>
<dbReference type="STRING" id="1116229.S3CQV9"/>
<dbReference type="PANTHER" id="PTHR11530">
    <property type="entry name" value="D-AMINO ACID OXIDASE"/>
    <property type="match status" value="1"/>
</dbReference>
<feature type="binding site" evidence="6">
    <location>
        <begin position="50"/>
        <end position="51"/>
    </location>
    <ligand>
        <name>FAD</name>
        <dbReference type="ChEBI" id="CHEBI:57692"/>
    </ligand>
</feature>
<feature type="binding site" evidence="6">
    <location>
        <position position="268"/>
    </location>
    <ligand>
        <name>D-dopa</name>
        <dbReference type="ChEBI" id="CHEBI:149689"/>
    </ligand>
</feature>
<keyword evidence="5" id="KW-0560">Oxidoreductase</keyword>
<evidence type="ECO:0000256" key="1">
    <source>
        <dbReference type="ARBA" id="ARBA00001974"/>
    </source>
</evidence>
<feature type="binding site" evidence="6">
    <location>
        <position position="259"/>
    </location>
    <ligand>
        <name>D-dopa</name>
        <dbReference type="ChEBI" id="CHEBI:149689"/>
    </ligand>
</feature>
<dbReference type="OrthoDB" id="2015447at2759"/>
<dbReference type="InterPro" id="IPR023209">
    <property type="entry name" value="DAO"/>
</dbReference>
<dbReference type="PIRSF" id="PIRSF000189">
    <property type="entry name" value="D-aa_oxidase"/>
    <property type="match status" value="1"/>
</dbReference>
<keyword evidence="3" id="KW-0285">Flavoprotein</keyword>
<evidence type="ECO:0000313" key="9">
    <source>
        <dbReference type="Proteomes" id="UP000016922"/>
    </source>
</evidence>
<dbReference type="GO" id="GO:0005737">
    <property type="term" value="C:cytoplasm"/>
    <property type="evidence" value="ECO:0007669"/>
    <property type="project" value="TreeGrafter"/>
</dbReference>
<dbReference type="Gene3D" id="3.30.9.10">
    <property type="entry name" value="D-Amino Acid Oxidase, subunit A, domain 2"/>
    <property type="match status" value="1"/>
</dbReference>
<name>S3CQV9_GLAL2</name>
<dbReference type="EMBL" id="KE145368">
    <property type="protein sequence ID" value="EPE28812.1"/>
    <property type="molecule type" value="Genomic_DNA"/>
</dbReference>
<evidence type="ECO:0000256" key="5">
    <source>
        <dbReference type="ARBA" id="ARBA00023002"/>
    </source>
</evidence>
<dbReference type="Pfam" id="PF01266">
    <property type="entry name" value="DAO"/>
    <property type="match status" value="1"/>
</dbReference>
<dbReference type="eggNOG" id="KOG3923">
    <property type="taxonomic scope" value="Eukaryota"/>
</dbReference>
<dbReference type="SUPFAM" id="SSF51971">
    <property type="entry name" value="Nucleotide-binding domain"/>
    <property type="match status" value="1"/>
</dbReference>
<evidence type="ECO:0000256" key="6">
    <source>
        <dbReference type="PIRSR" id="PIRSR000189-1"/>
    </source>
</evidence>
<feature type="binding site" evidence="6">
    <location>
        <position position="362"/>
    </location>
    <ligand>
        <name>D-dopa</name>
        <dbReference type="ChEBI" id="CHEBI:149689"/>
    </ligand>
</feature>
<evidence type="ECO:0000313" key="8">
    <source>
        <dbReference type="EMBL" id="EPE28812.1"/>
    </source>
</evidence>
<feature type="binding site" evidence="6">
    <location>
        <position position="332"/>
    </location>
    <ligand>
        <name>D-dopa</name>
        <dbReference type="ChEBI" id="CHEBI:149689"/>
    </ligand>
</feature>
<evidence type="ECO:0000256" key="3">
    <source>
        <dbReference type="ARBA" id="ARBA00022630"/>
    </source>
</evidence>
<keyword evidence="4 6" id="KW-0274">FAD</keyword>
<comment type="cofactor">
    <cofactor evidence="1 6">
        <name>FAD</name>
        <dbReference type="ChEBI" id="CHEBI:57692"/>
    </cofactor>
</comment>
<evidence type="ECO:0000256" key="2">
    <source>
        <dbReference type="ARBA" id="ARBA00006730"/>
    </source>
</evidence>
<dbReference type="GO" id="GO:0003884">
    <property type="term" value="F:D-amino-acid oxidase activity"/>
    <property type="evidence" value="ECO:0007669"/>
    <property type="project" value="InterPro"/>
</dbReference>
<proteinExistence type="inferred from homology"/>
<dbReference type="InterPro" id="IPR006076">
    <property type="entry name" value="FAD-dep_OxRdtase"/>
</dbReference>
<accession>S3CQV9</accession>
<dbReference type="OMA" id="EDLWWAP"/>
<dbReference type="GeneID" id="19468980"/>
<dbReference type="HOGENOM" id="CLU_034311_1_0_1"/>